<proteinExistence type="inferred from homology"/>
<dbReference type="RefSeq" id="WP_186918693.1">
    <property type="nucleotide sequence ID" value="NZ_JACOPQ010000003.1"/>
</dbReference>
<dbReference type="InterPro" id="IPR036390">
    <property type="entry name" value="WH_DNA-bd_sf"/>
</dbReference>
<keyword evidence="2" id="KW-0805">Transcription regulation</keyword>
<keyword evidence="3" id="KW-0238">DNA-binding</keyword>
<evidence type="ECO:0000256" key="4">
    <source>
        <dbReference type="ARBA" id="ARBA00023163"/>
    </source>
</evidence>
<organism evidence="6 7">
    <name type="scientific">Lawsonibacter faecis</name>
    <dbReference type="NCBI Taxonomy" id="2763052"/>
    <lineage>
        <taxon>Bacteria</taxon>
        <taxon>Bacillati</taxon>
        <taxon>Bacillota</taxon>
        <taxon>Clostridia</taxon>
        <taxon>Eubacteriales</taxon>
        <taxon>Oscillospiraceae</taxon>
        <taxon>Lawsonibacter</taxon>
    </lineage>
</organism>
<evidence type="ECO:0000313" key="6">
    <source>
        <dbReference type="EMBL" id="MBC5736376.1"/>
    </source>
</evidence>
<dbReference type="Pfam" id="PF03466">
    <property type="entry name" value="LysR_substrate"/>
    <property type="match status" value="1"/>
</dbReference>
<comment type="similarity">
    <text evidence="1">Belongs to the LysR transcriptional regulatory family.</text>
</comment>
<sequence length="320" mass="36587">MQENQLYFLMVAEELNITRAAQKAFISQQCMSNHIKRLEEAYSTRLFNRRPKLSLTPAGELLAQTLRQIKRLEDNLRSQLSEENFNFGGKINLGITWSRSSILLPPVLTQYRKLYPNIEIIVQNNVTDNLENRLLCGYLDLAVGTGAINSPEIEVKPLSRERVFLAVSDHLLEQLFPGGYPACKERFRSGVDLADFAACPFILNTPQERFFDLLTDMLDQQGLKLNVVFQSDSSDIRSQLCGADLGASLFSELLLQYVIRQNKLQPADNQLNIYPVNGEFPDYWMIAFYHKKAFQPQYLKVFIEMLAEQAKRCCACAEGR</sequence>
<protein>
    <submittedName>
        <fullName evidence="6">LysR family transcriptional regulator</fullName>
    </submittedName>
</protein>
<dbReference type="PRINTS" id="PR00039">
    <property type="entry name" value="HTHLYSR"/>
</dbReference>
<evidence type="ECO:0000259" key="5">
    <source>
        <dbReference type="PROSITE" id="PS50931"/>
    </source>
</evidence>
<dbReference type="GO" id="GO:0003700">
    <property type="term" value="F:DNA-binding transcription factor activity"/>
    <property type="evidence" value="ECO:0007669"/>
    <property type="project" value="InterPro"/>
</dbReference>
<dbReference type="PROSITE" id="PS50931">
    <property type="entry name" value="HTH_LYSR"/>
    <property type="match status" value="1"/>
</dbReference>
<evidence type="ECO:0000256" key="3">
    <source>
        <dbReference type="ARBA" id="ARBA00023125"/>
    </source>
</evidence>
<gene>
    <name evidence="6" type="ORF">H8S62_05055</name>
</gene>
<accession>A0A8J6JBF3</accession>
<dbReference type="InterPro" id="IPR036388">
    <property type="entry name" value="WH-like_DNA-bd_sf"/>
</dbReference>
<dbReference type="PANTHER" id="PTHR30126">
    <property type="entry name" value="HTH-TYPE TRANSCRIPTIONAL REGULATOR"/>
    <property type="match status" value="1"/>
</dbReference>
<evidence type="ECO:0000313" key="7">
    <source>
        <dbReference type="Proteomes" id="UP000607645"/>
    </source>
</evidence>
<dbReference type="SUPFAM" id="SSF53850">
    <property type="entry name" value="Periplasmic binding protein-like II"/>
    <property type="match status" value="1"/>
</dbReference>
<dbReference type="SUPFAM" id="SSF46785">
    <property type="entry name" value="Winged helix' DNA-binding domain"/>
    <property type="match status" value="1"/>
</dbReference>
<dbReference type="EMBL" id="JACOPQ010000003">
    <property type="protein sequence ID" value="MBC5736376.1"/>
    <property type="molecule type" value="Genomic_DNA"/>
</dbReference>
<dbReference type="InterPro" id="IPR000847">
    <property type="entry name" value="LysR_HTH_N"/>
</dbReference>
<name>A0A8J6JBF3_9FIRM</name>
<keyword evidence="4" id="KW-0804">Transcription</keyword>
<evidence type="ECO:0000256" key="2">
    <source>
        <dbReference type="ARBA" id="ARBA00023015"/>
    </source>
</evidence>
<dbReference type="Proteomes" id="UP000607645">
    <property type="component" value="Unassembled WGS sequence"/>
</dbReference>
<reference evidence="6" key="1">
    <citation type="submission" date="2020-08" db="EMBL/GenBank/DDBJ databases">
        <title>Genome public.</title>
        <authorList>
            <person name="Liu C."/>
            <person name="Sun Q."/>
        </authorList>
    </citation>
    <scope>NUCLEOTIDE SEQUENCE</scope>
    <source>
        <strain evidence="6">NSJ-52</strain>
    </source>
</reference>
<feature type="domain" description="HTH lysR-type" evidence="5">
    <location>
        <begin position="1"/>
        <end position="56"/>
    </location>
</feature>
<dbReference type="PANTHER" id="PTHR30126:SF40">
    <property type="entry name" value="HTH-TYPE TRANSCRIPTIONAL REGULATOR GLTR"/>
    <property type="match status" value="1"/>
</dbReference>
<dbReference type="CDD" id="cd05466">
    <property type="entry name" value="PBP2_LTTR_substrate"/>
    <property type="match status" value="1"/>
</dbReference>
<comment type="caution">
    <text evidence="6">The sequence shown here is derived from an EMBL/GenBank/DDBJ whole genome shotgun (WGS) entry which is preliminary data.</text>
</comment>
<dbReference type="Pfam" id="PF00126">
    <property type="entry name" value="HTH_1"/>
    <property type="match status" value="1"/>
</dbReference>
<dbReference type="AlphaFoldDB" id="A0A8J6JBF3"/>
<evidence type="ECO:0000256" key="1">
    <source>
        <dbReference type="ARBA" id="ARBA00009437"/>
    </source>
</evidence>
<dbReference type="Gene3D" id="3.40.190.290">
    <property type="match status" value="1"/>
</dbReference>
<dbReference type="GO" id="GO:0000976">
    <property type="term" value="F:transcription cis-regulatory region binding"/>
    <property type="evidence" value="ECO:0007669"/>
    <property type="project" value="TreeGrafter"/>
</dbReference>
<dbReference type="Gene3D" id="1.10.10.10">
    <property type="entry name" value="Winged helix-like DNA-binding domain superfamily/Winged helix DNA-binding domain"/>
    <property type="match status" value="1"/>
</dbReference>
<keyword evidence="7" id="KW-1185">Reference proteome</keyword>
<dbReference type="InterPro" id="IPR005119">
    <property type="entry name" value="LysR_subst-bd"/>
</dbReference>